<dbReference type="PANTHER" id="PTHR43646">
    <property type="entry name" value="GLYCOSYLTRANSFERASE"/>
    <property type="match status" value="1"/>
</dbReference>
<dbReference type="EMBL" id="AODQ01000169">
    <property type="protein sequence ID" value="EMR00907.1"/>
    <property type="molecule type" value="Genomic_DNA"/>
</dbReference>
<dbReference type="GO" id="GO:0016757">
    <property type="term" value="F:glycosyltransferase activity"/>
    <property type="evidence" value="ECO:0007669"/>
    <property type="project" value="UniProtKB-KW"/>
</dbReference>
<proteinExistence type="predicted"/>
<evidence type="ECO:0000256" key="1">
    <source>
        <dbReference type="SAM" id="Phobius"/>
    </source>
</evidence>
<accession>M7N0R5</accession>
<protein>
    <submittedName>
        <fullName evidence="2">Poly-beta-1,6-N-acetyl-D-glucosamine synthase</fullName>
        <ecNumber evidence="2">2.4.1.-</ecNumber>
    </submittedName>
</protein>
<sequence>MNLLGLLCLLAGLLVIALDVWAWLLLRRQRDTPGPVPADWPPVAVLLPVRNEQEHLPACLQSLLQLEYPADKLLILVGNDASTDATLALARDWSARHPQIQLVDVQHSLGLARGKANVLAQLARACPREVQYFFMTDADIRPHPGWLQRMLRALRPGIGLVNGTTTVGGNGLWARWQQTDWAVALGLAKAYAHLPGLGQTLTAIGNNMLISREAYEATGGYEAIPFSITEDYELLLQIRQRGYEAVQLMDAPSSARTEPVGHLSQLLHQRKRWMSGAMRLPLPMLGLLFLQAFYFPAIVVVLWQEPLLGLALVGTKLLAQQLLAHTVVRRRLQQPYRPGLWLLYEGYSFVLSLALIVFYFLPLKIKWKDRSYQSNQP</sequence>
<dbReference type="EC" id="2.4.1.-" evidence="2"/>
<dbReference type="AlphaFoldDB" id="M7N0R5"/>
<feature type="transmembrane region" description="Helical" evidence="1">
    <location>
        <begin position="340"/>
        <end position="361"/>
    </location>
</feature>
<dbReference type="Proteomes" id="UP000011910">
    <property type="component" value="Unassembled WGS sequence"/>
</dbReference>
<keyword evidence="2" id="KW-0808">Transferase</keyword>
<evidence type="ECO:0000313" key="3">
    <source>
        <dbReference type="Proteomes" id="UP000011910"/>
    </source>
</evidence>
<keyword evidence="3" id="KW-1185">Reference proteome</keyword>
<comment type="caution">
    <text evidence="2">The sequence shown here is derived from an EMBL/GenBank/DDBJ whole genome shotgun (WGS) entry which is preliminary data.</text>
</comment>
<dbReference type="Gene3D" id="3.90.550.10">
    <property type="entry name" value="Spore Coat Polysaccharide Biosynthesis Protein SpsA, Chain A"/>
    <property type="match status" value="1"/>
</dbReference>
<dbReference type="Pfam" id="PF13641">
    <property type="entry name" value="Glyco_tranf_2_3"/>
    <property type="match status" value="1"/>
</dbReference>
<feature type="transmembrane region" description="Helical" evidence="1">
    <location>
        <begin position="6"/>
        <end position="26"/>
    </location>
</feature>
<dbReference type="InterPro" id="IPR029044">
    <property type="entry name" value="Nucleotide-diphossugar_trans"/>
</dbReference>
<feature type="transmembrane region" description="Helical" evidence="1">
    <location>
        <begin position="280"/>
        <end position="303"/>
    </location>
</feature>
<dbReference type="eggNOG" id="COG1215">
    <property type="taxonomic scope" value="Bacteria"/>
</dbReference>
<organism evidence="2 3">
    <name type="scientific">Cesiribacter andamanensis AMV16</name>
    <dbReference type="NCBI Taxonomy" id="1279009"/>
    <lineage>
        <taxon>Bacteria</taxon>
        <taxon>Pseudomonadati</taxon>
        <taxon>Bacteroidota</taxon>
        <taxon>Cytophagia</taxon>
        <taxon>Cytophagales</taxon>
        <taxon>Cesiribacteraceae</taxon>
        <taxon>Cesiribacter</taxon>
    </lineage>
</organism>
<keyword evidence="1" id="KW-1133">Transmembrane helix</keyword>
<dbReference type="RefSeq" id="WP_009197349.1">
    <property type="nucleotide sequence ID" value="NZ_AODQ01000169.1"/>
</dbReference>
<evidence type="ECO:0000313" key="2">
    <source>
        <dbReference type="EMBL" id="EMR00907.1"/>
    </source>
</evidence>
<dbReference type="OrthoDB" id="9800276at2"/>
<keyword evidence="1" id="KW-0472">Membrane</keyword>
<dbReference type="PANTHER" id="PTHR43646:SF3">
    <property type="entry name" value="SLR1566 PROTEIN"/>
    <property type="match status" value="1"/>
</dbReference>
<name>M7N0R5_9BACT</name>
<dbReference type="PATRIC" id="fig|1279009.4.peg.4016"/>
<dbReference type="SUPFAM" id="SSF53448">
    <property type="entry name" value="Nucleotide-diphospho-sugar transferases"/>
    <property type="match status" value="1"/>
</dbReference>
<reference evidence="2 3" key="1">
    <citation type="journal article" date="2013" name="Genome Announc.">
        <title>Draft Genome Sequence of Cesiribacter andamanensis Strain AMV16T, Isolated from a Soil Sample from a Mud Volcano in the Andaman Islands, India.</title>
        <authorList>
            <person name="Shivaji S."/>
            <person name="Ara S."/>
            <person name="Begum Z."/>
            <person name="Srinivas T.N."/>
            <person name="Singh A."/>
            <person name="Kumar Pinnaka A."/>
        </authorList>
    </citation>
    <scope>NUCLEOTIDE SEQUENCE [LARGE SCALE GENOMIC DNA]</scope>
    <source>
        <strain evidence="2 3">AMV16</strain>
    </source>
</reference>
<dbReference type="STRING" id="1279009.ADICEAN_03974"/>
<gene>
    <name evidence="2" type="primary">icaA_2</name>
    <name evidence="2" type="ORF">ADICEAN_03974</name>
</gene>
<keyword evidence="2" id="KW-0328">Glycosyltransferase</keyword>
<keyword evidence="1" id="KW-0812">Transmembrane</keyword>